<name>A0A087DQ31_BIFAD</name>
<accession>A0A087DQ31</accession>
<gene>
    <name evidence="1" type="ORF">BSTER_1397</name>
</gene>
<evidence type="ECO:0000313" key="2">
    <source>
        <dbReference type="Proteomes" id="UP000029091"/>
    </source>
</evidence>
<evidence type="ECO:0000313" key="1">
    <source>
        <dbReference type="EMBL" id="KFI97631.1"/>
    </source>
</evidence>
<reference evidence="1 2" key="1">
    <citation type="submission" date="2014-03" db="EMBL/GenBank/DDBJ databases">
        <title>Genomics of Bifidobacteria.</title>
        <authorList>
            <person name="Ventura M."/>
            <person name="Milani C."/>
            <person name="Lugli G.A."/>
        </authorList>
    </citation>
    <scope>NUCLEOTIDE SEQUENCE [LARGE SCALE GENOMIC DNA]</scope>
    <source>
        <strain evidence="2">JCM 15918</strain>
    </source>
</reference>
<protein>
    <submittedName>
        <fullName evidence="1">Uncharacterized protein</fullName>
    </submittedName>
</protein>
<dbReference type="EMBL" id="JGZQ01000005">
    <property type="protein sequence ID" value="KFI97631.1"/>
    <property type="molecule type" value="Genomic_DNA"/>
</dbReference>
<dbReference type="Proteomes" id="UP000029091">
    <property type="component" value="Unassembled WGS sequence"/>
</dbReference>
<comment type="caution">
    <text evidence="1">The sequence shown here is derived from an EMBL/GenBank/DDBJ whole genome shotgun (WGS) entry which is preliminary data.</text>
</comment>
<proteinExistence type="predicted"/>
<organism evidence="1 2">
    <name type="scientific">Bifidobacterium adolescentis JCM 15918</name>
    <dbReference type="NCBI Taxonomy" id="1437612"/>
    <lineage>
        <taxon>Bacteria</taxon>
        <taxon>Bacillati</taxon>
        <taxon>Actinomycetota</taxon>
        <taxon>Actinomycetes</taxon>
        <taxon>Bifidobacteriales</taxon>
        <taxon>Bifidobacteriaceae</taxon>
        <taxon>Bifidobacterium</taxon>
    </lineage>
</organism>
<dbReference type="AlphaFoldDB" id="A0A087DQ31"/>
<sequence>MLDFSRELSETMAAGQAAGMPGTHIIHFSDFQGIVFTRTDTSYLPPEGA</sequence>